<keyword evidence="7" id="KW-1185">Reference proteome</keyword>
<feature type="transmembrane region" description="Helical" evidence="3">
    <location>
        <begin position="374"/>
        <end position="393"/>
    </location>
</feature>
<feature type="compositionally biased region" description="Basic and acidic residues" evidence="2">
    <location>
        <begin position="661"/>
        <end position="674"/>
    </location>
</feature>
<feature type="region of interest" description="Disordered" evidence="2">
    <location>
        <begin position="861"/>
        <end position="880"/>
    </location>
</feature>
<dbReference type="AlphaFoldDB" id="A0A8X7ZT75"/>
<dbReference type="InterPro" id="IPR032828">
    <property type="entry name" value="PolyA_RNA-bd"/>
</dbReference>
<dbReference type="OrthoDB" id="445712at2759"/>
<keyword evidence="1" id="KW-0808">Transferase</keyword>
<evidence type="ECO:0000313" key="7">
    <source>
        <dbReference type="Proteomes" id="UP000886885"/>
    </source>
</evidence>
<dbReference type="EMBL" id="JAAWWB010000010">
    <property type="protein sequence ID" value="KAG6773747.1"/>
    <property type="molecule type" value="Genomic_DNA"/>
</dbReference>
<keyword evidence="1" id="KW-0694">RNA-binding</keyword>
<evidence type="ECO:0000259" key="5">
    <source>
        <dbReference type="Pfam" id="PF12627"/>
    </source>
</evidence>
<dbReference type="GO" id="GO:0016779">
    <property type="term" value="F:nucleotidyltransferase activity"/>
    <property type="evidence" value="ECO:0007669"/>
    <property type="project" value="InterPro"/>
</dbReference>
<dbReference type="InterPro" id="IPR052191">
    <property type="entry name" value="tRNA_ntf/polyA_polymerase_I"/>
</dbReference>
<reference evidence="6" key="1">
    <citation type="journal article" date="2020" name="bioRxiv">
        <title>Hybrid origin of Populus tomentosa Carr. identified through genome sequencing and phylogenomic analysis.</title>
        <authorList>
            <person name="An X."/>
            <person name="Gao K."/>
            <person name="Chen Z."/>
            <person name="Li J."/>
            <person name="Yang X."/>
            <person name="Yang X."/>
            <person name="Zhou J."/>
            <person name="Guo T."/>
            <person name="Zhao T."/>
            <person name="Huang S."/>
            <person name="Miao D."/>
            <person name="Khan W.U."/>
            <person name="Rao P."/>
            <person name="Ye M."/>
            <person name="Lei B."/>
            <person name="Liao W."/>
            <person name="Wang J."/>
            <person name="Ji L."/>
            <person name="Li Y."/>
            <person name="Guo B."/>
            <person name="Mustafa N.S."/>
            <person name="Li S."/>
            <person name="Yun Q."/>
            <person name="Keller S.R."/>
            <person name="Mao J."/>
            <person name="Zhang R."/>
            <person name="Strauss S.H."/>
        </authorList>
    </citation>
    <scope>NUCLEOTIDE SEQUENCE</scope>
    <source>
        <strain evidence="6">GM15</strain>
        <tissue evidence="6">Leaf</tissue>
    </source>
</reference>
<feature type="compositionally biased region" description="Basic and acidic residues" evidence="2">
    <location>
        <begin position="807"/>
        <end position="830"/>
    </location>
</feature>
<evidence type="ECO:0000256" key="1">
    <source>
        <dbReference type="RuleBase" id="RU003953"/>
    </source>
</evidence>
<feature type="region of interest" description="Disordered" evidence="2">
    <location>
        <begin position="807"/>
        <end position="843"/>
    </location>
</feature>
<feature type="region of interest" description="Disordered" evidence="2">
    <location>
        <begin position="661"/>
        <end position="684"/>
    </location>
</feature>
<dbReference type="InterPro" id="IPR002646">
    <property type="entry name" value="PolA_pol_head_dom"/>
</dbReference>
<feature type="domain" description="tRNA nucleotidyltransferase/poly(A) polymerase RNA and SrmB- binding" evidence="5">
    <location>
        <begin position="247"/>
        <end position="309"/>
    </location>
</feature>
<comment type="similarity">
    <text evidence="1">Belongs to the tRNA nucleotidyltransferase/poly(A) polymerase family.</text>
</comment>
<dbReference type="PANTHER" id="PTHR43051:SF1">
    <property type="entry name" value="POLYNUCLEOTIDE ADENYLYLTRANSFERASE FAMILY PROTEIN"/>
    <property type="match status" value="1"/>
</dbReference>
<feature type="transmembrane region" description="Helical" evidence="3">
    <location>
        <begin position="405"/>
        <end position="423"/>
    </location>
</feature>
<dbReference type="Pfam" id="PF12627">
    <property type="entry name" value="PolyA_pol_RNAbd"/>
    <property type="match status" value="1"/>
</dbReference>
<keyword evidence="3" id="KW-1133">Transmembrane helix</keyword>
<accession>A0A8X7ZT75</accession>
<evidence type="ECO:0008006" key="8">
    <source>
        <dbReference type="Google" id="ProtNLM"/>
    </source>
</evidence>
<keyword evidence="3" id="KW-0472">Membrane</keyword>
<feature type="compositionally biased region" description="Basic and acidic residues" evidence="2">
    <location>
        <begin position="864"/>
        <end position="880"/>
    </location>
</feature>
<comment type="caution">
    <text evidence="6">The sequence shown here is derived from an EMBL/GenBank/DDBJ whole genome shotgun (WGS) entry which is preliminary data.</text>
</comment>
<dbReference type="Proteomes" id="UP000886885">
    <property type="component" value="Chromosome 5D"/>
</dbReference>
<dbReference type="GO" id="GO:0006396">
    <property type="term" value="P:RNA processing"/>
    <property type="evidence" value="ECO:0007669"/>
    <property type="project" value="InterPro"/>
</dbReference>
<evidence type="ECO:0000259" key="4">
    <source>
        <dbReference type="Pfam" id="PF01743"/>
    </source>
</evidence>
<dbReference type="GO" id="GO:0003723">
    <property type="term" value="F:RNA binding"/>
    <property type="evidence" value="ECO:0007669"/>
    <property type="project" value="UniProtKB-KW"/>
</dbReference>
<dbReference type="Pfam" id="PF01743">
    <property type="entry name" value="PolyA_pol"/>
    <property type="match status" value="1"/>
</dbReference>
<sequence>MTILQRGKTHLISRLKFLTPLQRFNHTLTKEGLKSPVCHEMGRDVLAQQRSVVDGSKWRKVNARYHGITRSMIPDAPWTVLKLLRVGGFEAYLVGGCVRDLLLNRVPKDFDVITTANLQQIKKKFHRAHIVGRRFPICIVHVKGSVIEVSSFETSAQQCQEKEKVLFSQMRRSCDEKDFLLWKNSMQRDFTINSLFFDPFMNRIYDYTNGMEDVRSLKLQTLIPARLSFQEDCARILRGIRIAGRLGLSISKDTETAICKLQSSVKSLNKDRIKMELNYMLSYGAAESTILLLQRFHLLKIFLPFHAAYLHKQTDEVYAQGSTMLMKLLYSLDKMVSSDRPCDCSLCCTLLSKMDEPAIKPQNSTALPVAEMQSYFAIGFLLGTWLMIMLCICNRVGLLAFHQALVLNPQDAFVIWAFASILYCGTWQEGVKFARKNAKVEGRFVPEISGFSEIKSDEKLAEEVSQLASLVQDAVNAFTDEISLSESLSGYLDPPFDAFVFVSKKIGEHAGLLFHMQSCEYRRESFKIDYDLLVKGDLYETRFVLGKVILKTLSGGLVQGGKEIIKEELKVVKENHEPTLSDLAKDGRVVKKVKEHVLLSFDEQKIEKVKQKEKEKVKMKCSSEQNINSMKEEVVLKDASMEIAKKQRKVEEKLCSPLQESDKKQVAVGDEEHQHRAKKHRKMVEKVKRHELCYKETINSMKEEVVLQDAPMETAKEQRKVVDTRQVSEEKFHSPLQESDKKQVVVGIEEHQHKAKKHRKMVEKVKHHKLCYKETINSKKEELVLKDAPMEIAKMQRAVVDTSQVSEEKFDSPLQESDKKQVAVGNEEHRHRAKKHRKMVEKVKHQELRYKETKEPFNVIRKCNPSEDGKMKGGEKNDKPPVLHEMVKEKSDQSCLSSLFRSAVKGADGSLSQVTLAYCHCNIIQFCSILLFHNLERITIVGFSGHLNRQSISIWFVLGYVLGRFSAKMSSSS</sequence>
<feature type="region of interest" description="Disordered" evidence="2">
    <location>
        <begin position="717"/>
        <end position="741"/>
    </location>
</feature>
<name>A0A8X7ZT75_POPTO</name>
<feature type="domain" description="Poly A polymerase head" evidence="4">
    <location>
        <begin position="91"/>
        <end position="218"/>
    </location>
</feature>
<dbReference type="CDD" id="cd05398">
    <property type="entry name" value="NT_ClassII-CCAase"/>
    <property type="match status" value="1"/>
</dbReference>
<evidence type="ECO:0000256" key="3">
    <source>
        <dbReference type="SAM" id="Phobius"/>
    </source>
</evidence>
<keyword evidence="3" id="KW-0812">Transmembrane</keyword>
<gene>
    <name evidence="6" type="ORF">POTOM_021064</name>
</gene>
<dbReference type="PANTHER" id="PTHR43051">
    <property type="entry name" value="POLYNUCLEOTIDE ADENYLYLTRANSFERASE FAMILY PROTEIN"/>
    <property type="match status" value="1"/>
</dbReference>
<organism evidence="6 7">
    <name type="scientific">Populus tomentosa</name>
    <name type="common">Chinese white poplar</name>
    <dbReference type="NCBI Taxonomy" id="118781"/>
    <lineage>
        <taxon>Eukaryota</taxon>
        <taxon>Viridiplantae</taxon>
        <taxon>Streptophyta</taxon>
        <taxon>Embryophyta</taxon>
        <taxon>Tracheophyta</taxon>
        <taxon>Spermatophyta</taxon>
        <taxon>Magnoliopsida</taxon>
        <taxon>eudicotyledons</taxon>
        <taxon>Gunneridae</taxon>
        <taxon>Pentapetalae</taxon>
        <taxon>rosids</taxon>
        <taxon>fabids</taxon>
        <taxon>Malpighiales</taxon>
        <taxon>Salicaceae</taxon>
        <taxon>Saliceae</taxon>
        <taxon>Populus</taxon>
    </lineage>
</organism>
<proteinExistence type="inferred from homology"/>
<evidence type="ECO:0000256" key="2">
    <source>
        <dbReference type="SAM" id="MobiDB-lite"/>
    </source>
</evidence>
<protein>
    <recommendedName>
        <fullName evidence="8">Polynucleotide adenylyltransferase family protein</fullName>
    </recommendedName>
</protein>
<evidence type="ECO:0000313" key="6">
    <source>
        <dbReference type="EMBL" id="KAG6773747.1"/>
    </source>
</evidence>